<dbReference type="STRING" id="1121937.GCA_000423125_02442"/>
<evidence type="ECO:0000256" key="1">
    <source>
        <dbReference type="SAM" id="SignalP"/>
    </source>
</evidence>
<protein>
    <submittedName>
        <fullName evidence="3">DUF4426 domain-containing protein</fullName>
    </submittedName>
</protein>
<reference evidence="3 4" key="1">
    <citation type="journal article" date="2018" name="Nat. Biotechnol.">
        <title>A standardized bacterial taxonomy based on genome phylogeny substantially revises the tree of life.</title>
        <authorList>
            <person name="Parks D.H."/>
            <person name="Chuvochina M."/>
            <person name="Waite D.W."/>
            <person name="Rinke C."/>
            <person name="Skarshewski A."/>
            <person name="Chaumeil P.A."/>
            <person name="Hugenholtz P."/>
        </authorList>
    </citation>
    <scope>NUCLEOTIDE SEQUENCE [LARGE SCALE GENOMIC DNA]</scope>
    <source>
        <strain evidence="3">UBA9158</strain>
    </source>
</reference>
<comment type="caution">
    <text evidence="3">The sequence shown here is derived from an EMBL/GenBank/DDBJ whole genome shotgun (WGS) entry which is preliminary data.</text>
</comment>
<sequence length="143" mass="16497">MIQKFCLTLLMLVLTSAASAQQSERFGPYELHYSVVNTTFLDPRVAASYGITRGKNRAILNLAVREHVGDGTEARAMMIQGYTRDLITGEPLEFLEVRESGAIYYIAEFGFINEEWRFFEIDFRPDGADTTYRFEHRHQLYVN</sequence>
<dbReference type="Gene3D" id="2.60.40.3340">
    <property type="entry name" value="Domain of unknown function DUF4426"/>
    <property type="match status" value="1"/>
</dbReference>
<dbReference type="Proteomes" id="UP000259273">
    <property type="component" value="Unassembled WGS sequence"/>
</dbReference>
<organism evidence="3 4">
    <name type="scientific">Haliea salexigens</name>
    <dbReference type="NCBI Taxonomy" id="287487"/>
    <lineage>
        <taxon>Bacteria</taxon>
        <taxon>Pseudomonadati</taxon>
        <taxon>Pseudomonadota</taxon>
        <taxon>Gammaproteobacteria</taxon>
        <taxon>Cellvibrionales</taxon>
        <taxon>Halieaceae</taxon>
        <taxon>Haliea</taxon>
    </lineage>
</organism>
<feature type="domain" description="DUF4426" evidence="2">
    <location>
        <begin position="24"/>
        <end position="142"/>
    </location>
</feature>
<name>A0A3C1KPP6_9GAMM</name>
<gene>
    <name evidence="3" type="ORF">DCP75_12125</name>
</gene>
<feature type="signal peptide" evidence="1">
    <location>
        <begin position="1"/>
        <end position="20"/>
    </location>
</feature>
<accession>A0A3C1KPP6</accession>
<dbReference type="AlphaFoldDB" id="A0A3C1KPP6"/>
<evidence type="ECO:0000313" key="4">
    <source>
        <dbReference type="Proteomes" id="UP000259273"/>
    </source>
</evidence>
<feature type="chain" id="PRO_5017737827" evidence="1">
    <location>
        <begin position="21"/>
        <end position="143"/>
    </location>
</feature>
<keyword evidence="1" id="KW-0732">Signal</keyword>
<dbReference type="EMBL" id="DMND01000165">
    <property type="protein sequence ID" value="HAN28443.1"/>
    <property type="molecule type" value="Genomic_DNA"/>
</dbReference>
<proteinExistence type="predicted"/>
<evidence type="ECO:0000313" key="3">
    <source>
        <dbReference type="EMBL" id="HAN28443.1"/>
    </source>
</evidence>
<evidence type="ECO:0000259" key="2">
    <source>
        <dbReference type="Pfam" id="PF14467"/>
    </source>
</evidence>
<dbReference type="Pfam" id="PF14467">
    <property type="entry name" value="DUF4426"/>
    <property type="match status" value="1"/>
</dbReference>
<dbReference type="InterPro" id="IPR025218">
    <property type="entry name" value="DUF4426"/>
</dbReference>